<dbReference type="CTD" id="8238643"/>
<proteinExistence type="predicted"/>
<dbReference type="EnsemblMetazoa" id="PHUM226840-RA">
    <property type="protein sequence ID" value="PHUM226840-PA"/>
    <property type="gene ID" value="PHUM226840"/>
</dbReference>
<keyword evidence="1" id="KW-0472">Membrane</keyword>
<reference evidence="3" key="2">
    <citation type="submission" date="2007-04" db="EMBL/GenBank/DDBJ databases">
        <title>The genome of the human body louse.</title>
        <authorList>
            <consortium name="The Human Body Louse Genome Consortium"/>
            <person name="Kirkness E."/>
            <person name="Walenz B."/>
            <person name="Hass B."/>
            <person name="Bruggner R."/>
            <person name="Strausberg R."/>
        </authorList>
    </citation>
    <scope>NUCLEOTIDE SEQUENCE</scope>
    <source>
        <strain evidence="3">USDA</strain>
    </source>
</reference>
<evidence type="ECO:0000313" key="5">
    <source>
        <dbReference type="Proteomes" id="UP000009046"/>
    </source>
</evidence>
<reference evidence="4" key="3">
    <citation type="submission" date="2021-02" db="UniProtKB">
        <authorList>
            <consortium name="EnsemblMetazoa"/>
        </authorList>
    </citation>
    <scope>IDENTIFICATION</scope>
    <source>
        <strain evidence="4">USDA</strain>
    </source>
</reference>
<evidence type="ECO:0000313" key="3">
    <source>
        <dbReference type="EMBL" id="EEB13156.1"/>
    </source>
</evidence>
<sequence>MGILHIILWVSFSTIECLSLNSQGSQERKELITQRGFYSGLGFSYVLIRNMPFGEPLAILAGLAFLAYMIQAFHILYTNNGLLNNVLPAKNN</sequence>
<dbReference type="KEGG" id="phu:Phum_PHUM226840"/>
<dbReference type="EMBL" id="AAZO01002641">
    <property type="status" value="NOT_ANNOTATED_CDS"/>
    <property type="molecule type" value="Genomic_DNA"/>
</dbReference>
<accession>E0VIF0</accession>
<dbReference type="RefSeq" id="XP_002425894.1">
    <property type="nucleotide sequence ID" value="XM_002425849.1"/>
</dbReference>
<dbReference type="EMBL" id="DS235199">
    <property type="protein sequence ID" value="EEB13156.1"/>
    <property type="molecule type" value="Genomic_DNA"/>
</dbReference>
<feature type="signal peptide" evidence="2">
    <location>
        <begin position="1"/>
        <end position="19"/>
    </location>
</feature>
<keyword evidence="5" id="KW-1185">Reference proteome</keyword>
<dbReference type="GeneID" id="8238643"/>
<evidence type="ECO:0000256" key="2">
    <source>
        <dbReference type="SAM" id="SignalP"/>
    </source>
</evidence>
<name>E0VIF0_PEDHC</name>
<evidence type="ECO:0000313" key="4">
    <source>
        <dbReference type="EnsemblMetazoa" id="PHUM226840-PA"/>
    </source>
</evidence>
<keyword evidence="1" id="KW-0812">Transmembrane</keyword>
<keyword evidence="2" id="KW-0732">Signal</keyword>
<feature type="chain" id="PRO_5014570116" evidence="2">
    <location>
        <begin position="20"/>
        <end position="92"/>
    </location>
</feature>
<dbReference type="AlphaFoldDB" id="E0VIF0"/>
<dbReference type="Proteomes" id="UP000009046">
    <property type="component" value="Unassembled WGS sequence"/>
</dbReference>
<gene>
    <name evidence="4" type="primary">8238643</name>
    <name evidence="3" type="ORF">Phum_PHUM226840</name>
</gene>
<evidence type="ECO:0000256" key="1">
    <source>
        <dbReference type="SAM" id="Phobius"/>
    </source>
</evidence>
<reference evidence="3" key="1">
    <citation type="submission" date="2007-04" db="EMBL/GenBank/DDBJ databases">
        <title>Annotation of Pediculus humanus corporis strain USDA.</title>
        <authorList>
            <person name="Kirkness E."/>
            <person name="Hannick L."/>
            <person name="Hass B."/>
            <person name="Bruggner R."/>
            <person name="Lawson D."/>
            <person name="Bidwell S."/>
            <person name="Joardar V."/>
            <person name="Caler E."/>
            <person name="Walenz B."/>
            <person name="Inman J."/>
            <person name="Schobel S."/>
            <person name="Galinsky K."/>
            <person name="Amedeo P."/>
            <person name="Strausberg R."/>
        </authorList>
    </citation>
    <scope>NUCLEOTIDE SEQUENCE</scope>
    <source>
        <strain evidence="3">USDA</strain>
    </source>
</reference>
<dbReference type="InParanoid" id="E0VIF0"/>
<feature type="transmembrane region" description="Helical" evidence="1">
    <location>
        <begin position="57"/>
        <end position="77"/>
    </location>
</feature>
<organism>
    <name type="scientific">Pediculus humanus subsp. corporis</name>
    <name type="common">Body louse</name>
    <dbReference type="NCBI Taxonomy" id="121224"/>
    <lineage>
        <taxon>Eukaryota</taxon>
        <taxon>Metazoa</taxon>
        <taxon>Ecdysozoa</taxon>
        <taxon>Arthropoda</taxon>
        <taxon>Hexapoda</taxon>
        <taxon>Insecta</taxon>
        <taxon>Pterygota</taxon>
        <taxon>Neoptera</taxon>
        <taxon>Paraneoptera</taxon>
        <taxon>Psocodea</taxon>
        <taxon>Troctomorpha</taxon>
        <taxon>Phthiraptera</taxon>
        <taxon>Anoplura</taxon>
        <taxon>Pediculidae</taxon>
        <taxon>Pediculus</taxon>
    </lineage>
</organism>
<dbReference type="HOGENOM" id="CLU_2415884_0_0_1"/>
<dbReference type="VEuPathDB" id="VectorBase:PHUM226840"/>
<protein>
    <submittedName>
        <fullName evidence="3 4">Uncharacterized protein</fullName>
    </submittedName>
</protein>
<keyword evidence="1" id="KW-1133">Transmembrane helix</keyword>